<feature type="region of interest" description="Disordered" evidence="6">
    <location>
        <begin position="195"/>
        <end position="257"/>
    </location>
</feature>
<dbReference type="EMBL" id="JARKHS020009478">
    <property type="protein sequence ID" value="KAK8779734.1"/>
    <property type="molecule type" value="Genomic_DNA"/>
</dbReference>
<dbReference type="Gene3D" id="2.40.160.120">
    <property type="match status" value="1"/>
</dbReference>
<evidence type="ECO:0000256" key="6">
    <source>
        <dbReference type="SAM" id="MobiDB-lite"/>
    </source>
</evidence>
<sequence>MSLLCGMSDEPPRNHGCHGRQVNMAASSVEGPLSKWTNVMKGWQYRWFVLDDNAGLLSYYTSKENMARGARRGCVRLQGAVIGIDDEDDSTFTIRVDRKIFHFQVLLSFQRLWDQTGIVAPTQHNFDTKLTEADSYLQLLIEQIRDLEYSIEKVADPRERQQLSGIGSNANALLETVKHTIVLLQIAKNTAQPVNGVYPQRRGTEDRPAPLRTRDDAASTAGVQALEAPRALSAAGRESGGSDSKVPPVSYSSDDEDEEFFFDTQEETEHVPPIPSHFMPQPLAEARTTEATADKSATDVMNSASSSQAAAPLYSVYDAAYEDDAEDELGSLEGQKSVFSHLLSQVRIGMDLTKVTLPTFILERRSLLEMYADFFAHPDIFVSIVDRDDPKERMVEVVRWYLSAFHAGRKSSVAKKPYNPILGEIFRCYWRIGDKPGAPIKDGPVPWATTNDLTFIAEQVSHHPPVSAFYAEHAAKGIACCAHIWTKSKYLGMSIGVHNVGQGCIMFLRHDEEYVVSFPSGYGRSIFTVPWIELGGTVEITCQKTGYNAVIQFHTKPMIGGKKHQLTAEVFPPNERKPFMTVTGEWNGVMTAKYPNGDQAVFVDTTTLATTKKVVQPIQQQEAFESRRLWKEVTLALKNKDVNKATSSKTFLEEQQRREASERLHSGQTWKTRVHMLSLL</sequence>
<proteinExistence type="inferred from homology"/>
<comment type="similarity">
    <text evidence="4">Belongs to the OSBP family.</text>
</comment>
<keyword evidence="1 5" id="KW-0813">Transport</keyword>
<accession>A0AAQ4EXV2</accession>
<dbReference type="Pfam" id="PF00169">
    <property type="entry name" value="PH"/>
    <property type="match status" value="1"/>
</dbReference>
<feature type="compositionally biased region" description="Basic and acidic residues" evidence="6">
    <location>
        <begin position="202"/>
        <end position="217"/>
    </location>
</feature>
<comment type="caution">
    <text evidence="8">The sequence shown here is derived from an EMBL/GenBank/DDBJ whole genome shotgun (WGS) entry which is preliminary data.</text>
</comment>
<dbReference type="Gene3D" id="2.30.29.30">
    <property type="entry name" value="Pleckstrin-homology domain (PH domain)/Phosphotyrosine-binding domain (PTB)"/>
    <property type="match status" value="1"/>
</dbReference>
<dbReference type="GO" id="GO:0005794">
    <property type="term" value="C:Golgi apparatus"/>
    <property type="evidence" value="ECO:0007669"/>
    <property type="project" value="TreeGrafter"/>
</dbReference>
<evidence type="ECO:0000256" key="1">
    <source>
        <dbReference type="ARBA" id="ARBA00022448"/>
    </source>
</evidence>
<dbReference type="GO" id="GO:0005829">
    <property type="term" value="C:cytosol"/>
    <property type="evidence" value="ECO:0007669"/>
    <property type="project" value="TreeGrafter"/>
</dbReference>
<dbReference type="InterPro" id="IPR037239">
    <property type="entry name" value="OSBP_sf"/>
</dbReference>
<keyword evidence="3" id="KW-0446">Lipid-binding</keyword>
<dbReference type="PANTHER" id="PTHR10972:SF200">
    <property type="entry name" value="OXYSTEROL-BINDING PROTEIN-RELATED PROTEIN 9"/>
    <property type="match status" value="1"/>
</dbReference>
<dbReference type="InterPro" id="IPR011993">
    <property type="entry name" value="PH-like_dom_sf"/>
</dbReference>
<dbReference type="FunFam" id="1.10.287.2720:FF:000001">
    <property type="entry name" value="Oxysterol-binding OBPalpha"/>
    <property type="match status" value="1"/>
</dbReference>
<evidence type="ECO:0000259" key="7">
    <source>
        <dbReference type="PROSITE" id="PS50003"/>
    </source>
</evidence>
<dbReference type="SUPFAM" id="SSF144000">
    <property type="entry name" value="Oxysterol-binding protein-like"/>
    <property type="match status" value="1"/>
</dbReference>
<dbReference type="SUPFAM" id="SSF50729">
    <property type="entry name" value="PH domain-like"/>
    <property type="match status" value="1"/>
</dbReference>
<dbReference type="InterPro" id="IPR000648">
    <property type="entry name" value="Oxysterol-bd"/>
</dbReference>
<evidence type="ECO:0000256" key="4">
    <source>
        <dbReference type="RuleBase" id="RU003844"/>
    </source>
</evidence>
<dbReference type="Proteomes" id="UP001321473">
    <property type="component" value="Unassembled WGS sequence"/>
</dbReference>
<dbReference type="GO" id="GO:0032934">
    <property type="term" value="F:sterol binding"/>
    <property type="evidence" value="ECO:0007669"/>
    <property type="project" value="TreeGrafter"/>
</dbReference>
<dbReference type="Pfam" id="PF01237">
    <property type="entry name" value="Oxysterol_BP"/>
    <property type="match status" value="1"/>
</dbReference>
<dbReference type="PANTHER" id="PTHR10972">
    <property type="entry name" value="OXYSTEROL-BINDING PROTEIN-RELATED"/>
    <property type="match status" value="1"/>
</dbReference>
<dbReference type="SMART" id="SM00233">
    <property type="entry name" value="PH"/>
    <property type="match status" value="1"/>
</dbReference>
<name>A0AAQ4EXV2_AMBAM</name>
<dbReference type="FunFam" id="2.40.160.120:FF:000002">
    <property type="entry name" value="Oxysterol-binding protein"/>
    <property type="match status" value="1"/>
</dbReference>
<dbReference type="GO" id="GO:0016020">
    <property type="term" value="C:membrane"/>
    <property type="evidence" value="ECO:0007669"/>
    <property type="project" value="TreeGrafter"/>
</dbReference>
<evidence type="ECO:0000313" key="9">
    <source>
        <dbReference type="Proteomes" id="UP001321473"/>
    </source>
</evidence>
<gene>
    <name evidence="8" type="ORF">V5799_018925</name>
</gene>
<keyword evidence="9" id="KW-1185">Reference proteome</keyword>
<dbReference type="InterPro" id="IPR018494">
    <property type="entry name" value="Oxysterol-bd_CS"/>
</dbReference>
<keyword evidence="2 5" id="KW-0445">Lipid transport</keyword>
<evidence type="ECO:0000256" key="3">
    <source>
        <dbReference type="ARBA" id="ARBA00023121"/>
    </source>
</evidence>
<protein>
    <recommendedName>
        <fullName evidence="5">Oxysterol-binding protein</fullName>
    </recommendedName>
</protein>
<evidence type="ECO:0000256" key="5">
    <source>
        <dbReference type="RuleBase" id="RU003845"/>
    </source>
</evidence>
<organism evidence="8 9">
    <name type="scientific">Amblyomma americanum</name>
    <name type="common">Lone star tick</name>
    <dbReference type="NCBI Taxonomy" id="6943"/>
    <lineage>
        <taxon>Eukaryota</taxon>
        <taxon>Metazoa</taxon>
        <taxon>Ecdysozoa</taxon>
        <taxon>Arthropoda</taxon>
        <taxon>Chelicerata</taxon>
        <taxon>Arachnida</taxon>
        <taxon>Acari</taxon>
        <taxon>Parasitiformes</taxon>
        <taxon>Ixodida</taxon>
        <taxon>Ixodoidea</taxon>
        <taxon>Ixodidae</taxon>
        <taxon>Amblyomminae</taxon>
        <taxon>Amblyomma</taxon>
    </lineage>
</organism>
<dbReference type="InterPro" id="IPR001849">
    <property type="entry name" value="PH_domain"/>
</dbReference>
<dbReference type="AlphaFoldDB" id="A0AAQ4EXV2"/>
<dbReference type="Gene3D" id="6.10.140.1150">
    <property type="match status" value="1"/>
</dbReference>
<evidence type="ECO:0000256" key="2">
    <source>
        <dbReference type="ARBA" id="ARBA00023055"/>
    </source>
</evidence>
<reference evidence="8 9" key="1">
    <citation type="journal article" date="2023" name="Arcadia Sci">
        <title>De novo assembly of a long-read Amblyomma americanum tick genome.</title>
        <authorList>
            <person name="Chou S."/>
            <person name="Poskanzer K.E."/>
            <person name="Rollins M."/>
            <person name="Thuy-Boun P.S."/>
        </authorList>
    </citation>
    <scope>NUCLEOTIDE SEQUENCE [LARGE SCALE GENOMIC DNA]</scope>
    <source>
        <strain evidence="8">F_SG_1</strain>
        <tissue evidence="8">Salivary glands</tissue>
    </source>
</reference>
<dbReference type="GO" id="GO:0006869">
    <property type="term" value="P:lipid transport"/>
    <property type="evidence" value="ECO:0007669"/>
    <property type="project" value="UniProtKB-KW"/>
</dbReference>
<dbReference type="Gene3D" id="1.10.287.2720">
    <property type="match status" value="1"/>
</dbReference>
<feature type="domain" description="PH" evidence="7">
    <location>
        <begin position="26"/>
        <end position="145"/>
    </location>
</feature>
<dbReference type="PROSITE" id="PS01013">
    <property type="entry name" value="OSBP"/>
    <property type="match status" value="1"/>
</dbReference>
<dbReference type="PROSITE" id="PS50003">
    <property type="entry name" value="PH_DOMAIN"/>
    <property type="match status" value="1"/>
</dbReference>
<evidence type="ECO:0000313" key="8">
    <source>
        <dbReference type="EMBL" id="KAK8779734.1"/>
    </source>
</evidence>